<dbReference type="PANTHER" id="PTHR12443:SF9">
    <property type="entry name" value="TRANSLOCATION PROTEIN SEC62"/>
    <property type="match status" value="1"/>
</dbReference>
<name>A0A067C6U1_SAPPC</name>
<dbReference type="GeneID" id="24130157"/>
<keyword evidence="6" id="KW-0256">Endoplasmic reticulum</keyword>
<evidence type="ECO:0000256" key="1">
    <source>
        <dbReference type="ARBA" id="ARBA00004477"/>
    </source>
</evidence>
<comment type="subcellular location">
    <subcellularLocation>
        <location evidence="1">Endoplasmic reticulum membrane</location>
        <topology evidence="1">Multi-pass membrane protein</topology>
    </subcellularLocation>
</comment>
<sequence>MAPQQQMMMTDAMDSFLQQQFEASPRAAHGAPTAASPTVVLGMDETQAIADTLRSRKTHRDAIEMERRVEYFRGKDVRRCFPGAAPDTIESYGHSLLYHGFIHRSEKVAAAKKLKGAPTTLAIAKDQSFATDGLYTWMYEGSATLRNVLTVVLVCFAGLCTLYPLWPHWAQSAVWNSGVTLALASTAVGCVRVSVWLGIWLATGRHVWFLPNFPLLTSPLLEEGKAPVGSTTKRLLVATALLAIAAYFVYYPMSFGKRGALGLGRQLVREAYKGTVLNRFSQQEKDLVYSIFRVLRRLLV</sequence>
<dbReference type="OrthoDB" id="200187at2759"/>
<keyword evidence="13" id="KW-1185">Reference proteome</keyword>
<evidence type="ECO:0000256" key="8">
    <source>
        <dbReference type="ARBA" id="ARBA00022989"/>
    </source>
</evidence>
<dbReference type="Pfam" id="PF03839">
    <property type="entry name" value="Sec62"/>
    <property type="match status" value="1"/>
</dbReference>
<dbReference type="KEGG" id="spar:SPRG_07907"/>
<evidence type="ECO:0000256" key="6">
    <source>
        <dbReference type="ARBA" id="ARBA00022824"/>
    </source>
</evidence>
<accession>A0A067C6U1</accession>
<dbReference type="GO" id="GO:0005789">
    <property type="term" value="C:endoplasmic reticulum membrane"/>
    <property type="evidence" value="ECO:0007669"/>
    <property type="project" value="UniProtKB-SubCell"/>
</dbReference>
<dbReference type="EMBL" id="KK583223">
    <property type="protein sequence ID" value="KDO26504.1"/>
    <property type="molecule type" value="Genomic_DNA"/>
</dbReference>
<evidence type="ECO:0000256" key="10">
    <source>
        <dbReference type="ARBA" id="ARBA00023136"/>
    </source>
</evidence>
<organism evidence="12 13">
    <name type="scientific">Saprolegnia parasitica (strain CBS 223.65)</name>
    <dbReference type="NCBI Taxonomy" id="695850"/>
    <lineage>
        <taxon>Eukaryota</taxon>
        <taxon>Sar</taxon>
        <taxon>Stramenopiles</taxon>
        <taxon>Oomycota</taxon>
        <taxon>Saprolegniomycetes</taxon>
        <taxon>Saprolegniales</taxon>
        <taxon>Saprolegniaceae</taxon>
        <taxon>Saprolegnia</taxon>
    </lineage>
</organism>
<evidence type="ECO:0000256" key="11">
    <source>
        <dbReference type="SAM" id="Phobius"/>
    </source>
</evidence>
<keyword evidence="9" id="KW-0811">Translocation</keyword>
<reference evidence="12 13" key="1">
    <citation type="journal article" date="2013" name="PLoS Genet.">
        <title>Distinctive expansion of potential virulence genes in the genome of the oomycete fish pathogen Saprolegnia parasitica.</title>
        <authorList>
            <person name="Jiang R.H."/>
            <person name="de Bruijn I."/>
            <person name="Haas B.J."/>
            <person name="Belmonte R."/>
            <person name="Lobach L."/>
            <person name="Christie J."/>
            <person name="van den Ackerveken G."/>
            <person name="Bottin A."/>
            <person name="Bulone V."/>
            <person name="Diaz-Moreno S.M."/>
            <person name="Dumas B."/>
            <person name="Fan L."/>
            <person name="Gaulin E."/>
            <person name="Govers F."/>
            <person name="Grenville-Briggs L.J."/>
            <person name="Horner N.R."/>
            <person name="Levin J.Z."/>
            <person name="Mammella M."/>
            <person name="Meijer H.J."/>
            <person name="Morris P."/>
            <person name="Nusbaum C."/>
            <person name="Oome S."/>
            <person name="Phillips A.J."/>
            <person name="van Rooyen D."/>
            <person name="Rzeszutek E."/>
            <person name="Saraiva M."/>
            <person name="Secombes C.J."/>
            <person name="Seidl M.F."/>
            <person name="Snel B."/>
            <person name="Stassen J.H."/>
            <person name="Sykes S."/>
            <person name="Tripathy S."/>
            <person name="van den Berg H."/>
            <person name="Vega-Arreguin J.C."/>
            <person name="Wawra S."/>
            <person name="Young S.K."/>
            <person name="Zeng Q."/>
            <person name="Dieguez-Uribeondo J."/>
            <person name="Russ C."/>
            <person name="Tyler B.M."/>
            <person name="van West P."/>
        </authorList>
    </citation>
    <scope>NUCLEOTIDE SEQUENCE [LARGE SCALE GENOMIC DNA]</scope>
    <source>
        <strain evidence="12 13">CBS 223.65</strain>
    </source>
</reference>
<dbReference type="Proteomes" id="UP000030745">
    <property type="component" value="Unassembled WGS sequence"/>
</dbReference>
<feature type="transmembrane region" description="Helical" evidence="11">
    <location>
        <begin position="178"/>
        <end position="202"/>
    </location>
</feature>
<feature type="transmembrane region" description="Helical" evidence="11">
    <location>
        <begin position="235"/>
        <end position="253"/>
    </location>
</feature>
<keyword evidence="7" id="KW-0653">Protein transport</keyword>
<gene>
    <name evidence="12" type="ORF">SPRG_07907</name>
</gene>
<keyword evidence="5 11" id="KW-0812">Transmembrane</keyword>
<dbReference type="RefSeq" id="XP_012202649.1">
    <property type="nucleotide sequence ID" value="XM_012347259.1"/>
</dbReference>
<evidence type="ECO:0000313" key="12">
    <source>
        <dbReference type="EMBL" id="KDO26504.1"/>
    </source>
</evidence>
<dbReference type="GO" id="GO:0031204">
    <property type="term" value="P:post-translational protein targeting to membrane, translocation"/>
    <property type="evidence" value="ECO:0007669"/>
    <property type="project" value="TreeGrafter"/>
</dbReference>
<feature type="transmembrane region" description="Helical" evidence="11">
    <location>
        <begin position="148"/>
        <end position="166"/>
    </location>
</feature>
<dbReference type="InterPro" id="IPR004728">
    <property type="entry name" value="Sec62"/>
</dbReference>
<keyword evidence="10 11" id="KW-0472">Membrane</keyword>
<proteinExistence type="inferred from homology"/>
<evidence type="ECO:0000256" key="9">
    <source>
        <dbReference type="ARBA" id="ARBA00023010"/>
    </source>
</evidence>
<dbReference type="OMA" id="VYSIFRV"/>
<dbReference type="PANTHER" id="PTHR12443">
    <property type="entry name" value="TRANSLOCATION PROTEIN SEC62"/>
    <property type="match status" value="1"/>
</dbReference>
<evidence type="ECO:0000313" key="13">
    <source>
        <dbReference type="Proteomes" id="UP000030745"/>
    </source>
</evidence>
<dbReference type="VEuPathDB" id="FungiDB:SPRG_07907"/>
<evidence type="ECO:0000256" key="5">
    <source>
        <dbReference type="ARBA" id="ARBA00022692"/>
    </source>
</evidence>
<keyword evidence="8 11" id="KW-1133">Transmembrane helix</keyword>
<evidence type="ECO:0000256" key="2">
    <source>
        <dbReference type="ARBA" id="ARBA00010604"/>
    </source>
</evidence>
<evidence type="ECO:0000256" key="3">
    <source>
        <dbReference type="ARBA" id="ARBA00021257"/>
    </source>
</evidence>
<dbReference type="STRING" id="695850.A0A067C6U1"/>
<evidence type="ECO:0000256" key="7">
    <source>
        <dbReference type="ARBA" id="ARBA00022927"/>
    </source>
</evidence>
<comment type="similarity">
    <text evidence="2">Belongs to the SEC62 family.</text>
</comment>
<dbReference type="AlphaFoldDB" id="A0A067C6U1"/>
<evidence type="ECO:0000256" key="4">
    <source>
        <dbReference type="ARBA" id="ARBA00022448"/>
    </source>
</evidence>
<keyword evidence="4" id="KW-0813">Transport</keyword>
<protein>
    <recommendedName>
        <fullName evidence="3">Translocation protein SEC62</fullName>
    </recommendedName>
</protein>